<keyword evidence="6" id="KW-1185">Reference proteome</keyword>
<organism evidence="5 6">
    <name type="scientific">Mesoplasma chauliocola</name>
    <dbReference type="NCBI Taxonomy" id="216427"/>
    <lineage>
        <taxon>Bacteria</taxon>
        <taxon>Bacillati</taxon>
        <taxon>Mycoplasmatota</taxon>
        <taxon>Mollicutes</taxon>
        <taxon>Entomoplasmatales</taxon>
        <taxon>Entomoplasmataceae</taxon>
        <taxon>Mesoplasma</taxon>
    </lineage>
</organism>
<evidence type="ECO:0000313" key="6">
    <source>
        <dbReference type="Proteomes" id="UP000232229"/>
    </source>
</evidence>
<evidence type="ECO:0000313" key="5">
    <source>
        <dbReference type="EMBL" id="ASZ09047.1"/>
    </source>
</evidence>
<accession>A0A249SN69</accession>
<dbReference type="PANTHER" id="PTHR10353:SF122">
    <property type="entry name" value="6-PHOSPHO-BETA-GLUCOSIDASE ASCB-RELATED"/>
    <property type="match status" value="1"/>
</dbReference>
<dbReference type="RefSeq" id="WP_027875330.1">
    <property type="nucleotide sequence ID" value="NZ_CP023173.1"/>
</dbReference>
<dbReference type="KEGG" id="mchc:CK556_01585"/>
<dbReference type="AlphaFoldDB" id="A0A249SN69"/>
<gene>
    <name evidence="5" type="ORF">CK556_01585</name>
</gene>
<dbReference type="STRING" id="1336232.GCA_000518825_00258"/>
<dbReference type="EMBL" id="CP023173">
    <property type="protein sequence ID" value="ASZ09047.1"/>
    <property type="molecule type" value="Genomic_DNA"/>
</dbReference>
<dbReference type="GO" id="GO:0016052">
    <property type="term" value="P:carbohydrate catabolic process"/>
    <property type="evidence" value="ECO:0007669"/>
    <property type="project" value="TreeGrafter"/>
</dbReference>
<evidence type="ECO:0000256" key="4">
    <source>
        <dbReference type="RuleBase" id="RU003690"/>
    </source>
</evidence>
<keyword evidence="3" id="KW-0326">Glycosidase</keyword>
<reference evidence="5 6" key="1">
    <citation type="submission" date="2017-08" db="EMBL/GenBank/DDBJ databases">
        <title>Complete Genome Sequence of Mesoplasma chauliocola.</title>
        <authorList>
            <person name="Knight T.F.Jr."/>
            <person name="Citino T."/>
        </authorList>
    </citation>
    <scope>NUCLEOTIDE SEQUENCE [LARGE SCALE GENOMIC DNA]</scope>
    <source>
        <strain evidence="5 6">CHPA-2</strain>
    </source>
</reference>
<dbReference type="Gene3D" id="3.20.20.80">
    <property type="entry name" value="Glycosidases"/>
    <property type="match status" value="1"/>
</dbReference>
<dbReference type="Pfam" id="PF00232">
    <property type="entry name" value="Glyco_hydro_1"/>
    <property type="match status" value="1"/>
</dbReference>
<dbReference type="GO" id="GO:0005829">
    <property type="term" value="C:cytosol"/>
    <property type="evidence" value="ECO:0007669"/>
    <property type="project" value="TreeGrafter"/>
</dbReference>
<comment type="similarity">
    <text evidence="1 4">Belongs to the glycosyl hydrolase 1 family.</text>
</comment>
<evidence type="ECO:0000256" key="2">
    <source>
        <dbReference type="ARBA" id="ARBA00022801"/>
    </source>
</evidence>
<dbReference type="PANTHER" id="PTHR10353">
    <property type="entry name" value="GLYCOSYL HYDROLASE"/>
    <property type="match status" value="1"/>
</dbReference>
<dbReference type="InterPro" id="IPR001360">
    <property type="entry name" value="Glyco_hydro_1"/>
</dbReference>
<keyword evidence="2 5" id="KW-0378">Hydrolase</keyword>
<protein>
    <submittedName>
        <fullName evidence="5">Glycoside hydrolase family 1 protein</fullName>
    </submittedName>
</protein>
<dbReference type="PRINTS" id="PR00131">
    <property type="entry name" value="GLHYDRLASE1"/>
</dbReference>
<evidence type="ECO:0000256" key="3">
    <source>
        <dbReference type="ARBA" id="ARBA00023295"/>
    </source>
</evidence>
<sequence>MKKEFLWGGSISASQAEGAFDLYEKGISTEDLRFYNEKIDRKNVSKDLYMTPEKLKEIIDNQDDYFFPKRRGIDFFNKYEEDIKLFKELGINVLRTSIAWTRLFPNGDENEANIDAINHYKKIFEVFKKNKIKLILSISHLEMPINLITKYGGWKNKKLINFYFNFAKTVIDNFNVYTDQWIPFNELNHSTFFTLGLFENEENYLEKTYQAFHNQFVAACKAIEYGKKQNRNNLFGTMIGYMYSYPKTSDPRNVYKCMNDNWIKNDFFLDIMIKGEYPWYSKKYFLDNKIDIKATKKELALIKNNVHDFISFSYYSTGTTSHQNAEETSGNLFSVGKNEYLDVNEWGWQIDPMGLRIVLNNLYEKYKKPLMITENGIGLIDEVDNQGNIIDDARINYISEHILAMKEAINDGVEVIGYLMWSPIDVVSYSSQEMSKRYGFIYVDANDLGQGTYDRIKKKSFYWFKDFLEKERMNN</sequence>
<proteinExistence type="inferred from homology"/>
<dbReference type="FunFam" id="3.20.20.80:FF:000004">
    <property type="entry name" value="Beta-glucosidase 6-phospho-beta-glucosidase"/>
    <property type="match status" value="1"/>
</dbReference>
<dbReference type="GO" id="GO:0008422">
    <property type="term" value="F:beta-glucosidase activity"/>
    <property type="evidence" value="ECO:0007669"/>
    <property type="project" value="TreeGrafter"/>
</dbReference>
<dbReference type="SUPFAM" id="SSF51445">
    <property type="entry name" value="(Trans)glycosidases"/>
    <property type="match status" value="1"/>
</dbReference>
<name>A0A249SN69_9MOLU</name>
<dbReference type="Proteomes" id="UP000232229">
    <property type="component" value="Chromosome"/>
</dbReference>
<dbReference type="InterPro" id="IPR017853">
    <property type="entry name" value="GH"/>
</dbReference>
<evidence type="ECO:0000256" key="1">
    <source>
        <dbReference type="ARBA" id="ARBA00010838"/>
    </source>
</evidence>